<gene>
    <name evidence="2" type="ORF">Tco_0678163</name>
</gene>
<dbReference type="Gene3D" id="1.10.340.70">
    <property type="match status" value="1"/>
</dbReference>
<reference evidence="2" key="2">
    <citation type="submission" date="2022-01" db="EMBL/GenBank/DDBJ databases">
        <authorList>
            <person name="Yamashiro T."/>
            <person name="Shiraishi A."/>
            <person name="Satake H."/>
            <person name="Nakayama K."/>
        </authorList>
    </citation>
    <scope>NUCLEOTIDE SEQUENCE</scope>
</reference>
<keyword evidence="2" id="KW-0695">RNA-directed DNA polymerase</keyword>
<sequence>MDWSSYHRAVIVSYEKIVCVSLPNSEILKIQGERPEKDPRSLSCIKADEKKPEYIPIVRGFPDVFPFEGTCKDYILLQDKGFIRPSHSPWGAPMLFVKKKDGALRICIDYKELNKLTIKNRYPFPITDDLFDQLQGACYFYKIDLRSGYHQLRVREADIPRTVFRTRYGHFKFMVMSFGLMNAPTIFMDLMNRVCKPYLDKFVLVFTDDILIYSKSEEEHKVHLKKILELLKKEKLYAEFSKSLPDGQNDFVVYSHASNQGFGCVLMQRGKVIAYASRQLKRRWIELLSDYKFEIRYHPGKANVVADALMRKERLKPRRVCAMSMTIHYGLKFKRRDDGGIYFVDRIWILSVGGVRKLIMDEAYTTKYLVHPGAYKMYYDLRDLYWWPSMKKDIAEYVSKCLTCSKIKAEHQKPSGLLQQPKIPKWKSEKITMDLVTKLPKSSSGYDAIWVIVDRLTKSVYFLAIRKDNKMEKLARIYINEIIARHAYHPQTDGKSECTIQTLEDMLRACAMDFGGTLYGWKSRSPVMWVEVEESQLIGPEIVHETTEKIMQIKERYLYGKELFDLVRRKSWHHSMWDHLRSNALVDLDLQVPLEEIKIDDKLYFVEEPVEIVDKEVKKLK</sequence>
<dbReference type="InterPro" id="IPR036397">
    <property type="entry name" value="RNaseH_sf"/>
</dbReference>
<keyword evidence="2" id="KW-0548">Nucleotidyltransferase</keyword>
<dbReference type="EMBL" id="BQNB010009443">
    <property type="protein sequence ID" value="GJS63599.1"/>
    <property type="molecule type" value="Genomic_DNA"/>
</dbReference>
<proteinExistence type="predicted"/>
<dbReference type="Gene3D" id="3.30.420.10">
    <property type="entry name" value="Ribonuclease H-like superfamily/Ribonuclease H"/>
    <property type="match status" value="1"/>
</dbReference>
<dbReference type="InterPro" id="IPR000477">
    <property type="entry name" value="RT_dom"/>
</dbReference>
<evidence type="ECO:0000259" key="1">
    <source>
        <dbReference type="PROSITE" id="PS50878"/>
    </source>
</evidence>
<keyword evidence="2" id="KW-0808">Transferase</keyword>
<keyword evidence="3" id="KW-1185">Reference proteome</keyword>
<comment type="caution">
    <text evidence="2">The sequence shown here is derived from an EMBL/GenBank/DDBJ whole genome shotgun (WGS) entry which is preliminary data.</text>
</comment>
<dbReference type="Gene3D" id="3.10.10.10">
    <property type="entry name" value="HIV Type 1 Reverse Transcriptase, subunit A, domain 1"/>
    <property type="match status" value="1"/>
</dbReference>
<dbReference type="PROSITE" id="PS50878">
    <property type="entry name" value="RT_POL"/>
    <property type="match status" value="1"/>
</dbReference>
<dbReference type="InterPro" id="IPR043128">
    <property type="entry name" value="Rev_trsase/Diguanyl_cyclase"/>
</dbReference>
<dbReference type="InterPro" id="IPR053134">
    <property type="entry name" value="RNA-dir_DNA_polymerase"/>
</dbReference>
<reference evidence="2" key="1">
    <citation type="journal article" date="2022" name="Int. J. Mol. Sci.">
        <title>Draft Genome of Tanacetum Coccineum: Genomic Comparison of Closely Related Tanacetum-Family Plants.</title>
        <authorList>
            <person name="Yamashiro T."/>
            <person name="Shiraishi A."/>
            <person name="Nakayama K."/>
            <person name="Satake H."/>
        </authorList>
    </citation>
    <scope>NUCLEOTIDE SEQUENCE</scope>
</reference>
<dbReference type="InterPro" id="IPR012337">
    <property type="entry name" value="RNaseH-like_sf"/>
</dbReference>
<dbReference type="PANTHER" id="PTHR24559:SF427">
    <property type="entry name" value="RNA-DIRECTED DNA POLYMERASE"/>
    <property type="match status" value="1"/>
</dbReference>
<dbReference type="InterPro" id="IPR041588">
    <property type="entry name" value="Integrase_H2C2"/>
</dbReference>
<dbReference type="Gene3D" id="3.30.70.270">
    <property type="match status" value="1"/>
</dbReference>
<dbReference type="SUPFAM" id="SSF53098">
    <property type="entry name" value="Ribonuclease H-like"/>
    <property type="match status" value="1"/>
</dbReference>
<dbReference type="Pfam" id="PF00078">
    <property type="entry name" value="RVT_1"/>
    <property type="match status" value="1"/>
</dbReference>
<evidence type="ECO:0000313" key="2">
    <source>
        <dbReference type="EMBL" id="GJS63599.1"/>
    </source>
</evidence>
<name>A0ABQ4XEG4_9ASTR</name>
<feature type="domain" description="Reverse transcriptase" evidence="1">
    <location>
        <begin position="78"/>
        <end position="266"/>
    </location>
</feature>
<dbReference type="CDD" id="cd01647">
    <property type="entry name" value="RT_LTR"/>
    <property type="match status" value="1"/>
</dbReference>
<dbReference type="Pfam" id="PF17921">
    <property type="entry name" value="Integrase_H2C2"/>
    <property type="match status" value="1"/>
</dbReference>
<dbReference type="SUPFAM" id="SSF56672">
    <property type="entry name" value="DNA/RNA polymerases"/>
    <property type="match status" value="1"/>
</dbReference>
<dbReference type="PANTHER" id="PTHR24559">
    <property type="entry name" value="TRANSPOSON TY3-I GAG-POL POLYPROTEIN"/>
    <property type="match status" value="1"/>
</dbReference>
<accession>A0ABQ4XEG4</accession>
<evidence type="ECO:0000313" key="3">
    <source>
        <dbReference type="Proteomes" id="UP001151760"/>
    </source>
</evidence>
<dbReference type="GO" id="GO:0003964">
    <property type="term" value="F:RNA-directed DNA polymerase activity"/>
    <property type="evidence" value="ECO:0007669"/>
    <property type="project" value="UniProtKB-KW"/>
</dbReference>
<protein>
    <submittedName>
        <fullName evidence="2">Reverse transcriptase domain-containing protein</fullName>
    </submittedName>
</protein>
<dbReference type="InterPro" id="IPR043502">
    <property type="entry name" value="DNA/RNA_pol_sf"/>
</dbReference>
<dbReference type="Proteomes" id="UP001151760">
    <property type="component" value="Unassembled WGS sequence"/>
</dbReference>
<organism evidence="2 3">
    <name type="scientific">Tanacetum coccineum</name>
    <dbReference type="NCBI Taxonomy" id="301880"/>
    <lineage>
        <taxon>Eukaryota</taxon>
        <taxon>Viridiplantae</taxon>
        <taxon>Streptophyta</taxon>
        <taxon>Embryophyta</taxon>
        <taxon>Tracheophyta</taxon>
        <taxon>Spermatophyta</taxon>
        <taxon>Magnoliopsida</taxon>
        <taxon>eudicotyledons</taxon>
        <taxon>Gunneridae</taxon>
        <taxon>Pentapetalae</taxon>
        <taxon>asterids</taxon>
        <taxon>campanulids</taxon>
        <taxon>Asterales</taxon>
        <taxon>Asteraceae</taxon>
        <taxon>Asteroideae</taxon>
        <taxon>Anthemideae</taxon>
        <taxon>Anthemidinae</taxon>
        <taxon>Tanacetum</taxon>
    </lineage>
</organism>